<evidence type="ECO:0000256" key="3">
    <source>
        <dbReference type="ARBA" id="ARBA00022692"/>
    </source>
</evidence>
<keyword evidence="5 8" id="KW-0472">Membrane</keyword>
<feature type="transmembrane region" description="Helical" evidence="8">
    <location>
        <begin position="325"/>
        <end position="347"/>
    </location>
</feature>
<dbReference type="PANTHER" id="PTHR30572">
    <property type="entry name" value="MEMBRANE COMPONENT OF TRANSPORTER-RELATED"/>
    <property type="match status" value="1"/>
</dbReference>
<dbReference type="EMBL" id="BAAAIZ010000001">
    <property type="protein sequence ID" value="GAA1413704.1"/>
    <property type="molecule type" value="Genomic_DNA"/>
</dbReference>
<evidence type="ECO:0000259" key="9">
    <source>
        <dbReference type="Pfam" id="PF02687"/>
    </source>
</evidence>
<dbReference type="Proteomes" id="UP001500973">
    <property type="component" value="Unassembled WGS sequence"/>
</dbReference>
<keyword evidence="4 8" id="KW-1133">Transmembrane helix</keyword>
<evidence type="ECO:0000256" key="6">
    <source>
        <dbReference type="ARBA" id="ARBA00038076"/>
    </source>
</evidence>
<protein>
    <submittedName>
        <fullName evidence="10">ABC transporter permease</fullName>
    </submittedName>
</protein>
<feature type="compositionally biased region" description="Low complexity" evidence="7">
    <location>
        <begin position="800"/>
        <end position="814"/>
    </location>
</feature>
<evidence type="ECO:0000256" key="2">
    <source>
        <dbReference type="ARBA" id="ARBA00022475"/>
    </source>
</evidence>
<comment type="caution">
    <text evidence="10">The sequence shown here is derived from an EMBL/GenBank/DDBJ whole genome shotgun (WGS) entry which is preliminary data.</text>
</comment>
<evidence type="ECO:0000256" key="8">
    <source>
        <dbReference type="SAM" id="Phobius"/>
    </source>
</evidence>
<keyword evidence="3 8" id="KW-0812">Transmembrane</keyword>
<comment type="similarity">
    <text evidence="6">Belongs to the ABC-4 integral membrane protein family.</text>
</comment>
<feature type="transmembrane region" description="Helical" evidence="8">
    <location>
        <begin position="555"/>
        <end position="574"/>
    </location>
</feature>
<feature type="compositionally biased region" description="Acidic residues" evidence="7">
    <location>
        <begin position="136"/>
        <end position="145"/>
    </location>
</feature>
<dbReference type="RefSeq" id="WP_344008857.1">
    <property type="nucleotide sequence ID" value="NZ_BAAAIZ010000001.1"/>
</dbReference>
<feature type="transmembrane region" description="Helical" evidence="8">
    <location>
        <begin position="465"/>
        <end position="482"/>
    </location>
</feature>
<evidence type="ECO:0000256" key="5">
    <source>
        <dbReference type="ARBA" id="ARBA00023136"/>
    </source>
</evidence>
<feature type="transmembrane region" description="Helical" evidence="8">
    <location>
        <begin position="424"/>
        <end position="445"/>
    </location>
</feature>
<keyword evidence="11" id="KW-1185">Reference proteome</keyword>
<feature type="transmembrane region" description="Helical" evidence="8">
    <location>
        <begin position="981"/>
        <end position="1000"/>
    </location>
</feature>
<feature type="transmembrane region" description="Helical" evidence="8">
    <location>
        <begin position="368"/>
        <end position="391"/>
    </location>
</feature>
<reference evidence="11" key="1">
    <citation type="journal article" date="2019" name="Int. J. Syst. Evol. Microbiol.">
        <title>The Global Catalogue of Microorganisms (GCM) 10K type strain sequencing project: providing services to taxonomists for standard genome sequencing and annotation.</title>
        <authorList>
            <consortium name="The Broad Institute Genomics Platform"/>
            <consortium name="The Broad Institute Genome Sequencing Center for Infectious Disease"/>
            <person name="Wu L."/>
            <person name="Ma J."/>
        </authorList>
    </citation>
    <scope>NUCLEOTIDE SEQUENCE [LARGE SCALE GENOMIC DNA]</scope>
    <source>
        <strain evidence="11">JCM 11756</strain>
    </source>
</reference>
<feature type="compositionally biased region" description="Basic and acidic residues" evidence="7">
    <location>
        <begin position="117"/>
        <end position="135"/>
    </location>
</feature>
<sequence>MGSAGGLARFVLARARAHRPLLAAALLTVLLTTTVLAALTAYSAAIGDAALRHALGDERNAAGTTLVVESDVPAKERAEAEPAVREGARRAFDGLPVTLSSLSRSGPYALPGSLRPAGERAAERTADRSPDRAADDDPDTADDDPDLTHFAALEPAQVRITEGRMPRAATGSGPVEAAVPEAAADRLGLKAGARLTLADRLGGPPVPVRITGVYRPVDVTRPYWQLDELHGRGTVEIDFTTYGPLLAPPSVLAGDRVSEGGTAWLAAADFTALRTERIDALREAMRAGTAALREDEALGGAEATSALPGVLDRVERSLLVSRSTLLIIALQLALLAVCTLLLVARLLSAERAGETRLVRARGGSGAQVARVAAVEALLLAVPAAACAPLLAGPLTGLLAGQGALARIGLHLDTSVGDAAGRGTVWLVAAAVALGCALAVTVPALLSSRSLFRPGRARPLPGAVRAGADLGLLAVAAVAYWQLSRQPSGAIGHDIDSDAIDPLLVTAPALALLAGTVLTLRLLPPVARLAERRAAGSRGLPGALAGWQFSRRPMRGAGPVLLLVLAVALGMLAIGQGSSWDRSQSDQADFRAGAHVRLLAAGDSEPGRTETYGAVPGVRAVAPAHRTEVPLSGNRTATVLALDTGHAAGTVLMRSDLADEPVDDLLGSLTPKGETAGVRIPEGTRRLTLAGRLTGAGPGSAVEVRVTLVDQYGVPHRLPLGRLPGDGRTHALTLDLAAASEGSPGPMTLTGLQLDLPQPRGRARTHRFTAGSLTATDAGGRDRRLALPSARSAWTLSAKTSGSAADARSSPSRPRLTPGGPLTVTYGTGRIPRENRWANWMVTVRMQLPQPETPVISGVATDRYLESTGARTGQRVDVTVDGSTVPVRITRSVRELPSAPSGGADDGGALLLDLRSVNRVLQDRYGSGVAPTEWWLRTAPGASEKVAGALRARPDVDPSRVVVRDEIAAQLRDDPFGAGPEAAFGAAALAAAALTAVGFAVSTAGALRERSAEFAVLRALGASRRRLSRVVLLEHGVLVALALGVGVLLGAVLARAVIPLIMLTSEAARPVPQVLVELPPARVAVLLMTVALVPLLVTAVLSLRRADPVPALREQGGE</sequence>
<feature type="region of interest" description="Disordered" evidence="7">
    <location>
        <begin position="106"/>
        <end position="147"/>
    </location>
</feature>
<evidence type="ECO:0000256" key="7">
    <source>
        <dbReference type="SAM" id="MobiDB-lite"/>
    </source>
</evidence>
<evidence type="ECO:0000256" key="4">
    <source>
        <dbReference type="ARBA" id="ARBA00022989"/>
    </source>
</evidence>
<accession>A0ABP4J900</accession>
<evidence type="ECO:0000256" key="1">
    <source>
        <dbReference type="ARBA" id="ARBA00004651"/>
    </source>
</evidence>
<name>A0ABP4J900_9ACTN</name>
<feature type="transmembrane region" description="Helical" evidence="8">
    <location>
        <begin position="1029"/>
        <end position="1062"/>
    </location>
</feature>
<proteinExistence type="inferred from homology"/>
<dbReference type="PANTHER" id="PTHR30572:SF4">
    <property type="entry name" value="ABC TRANSPORTER PERMEASE YTRF"/>
    <property type="match status" value="1"/>
</dbReference>
<feature type="transmembrane region" description="Helical" evidence="8">
    <location>
        <begin position="1082"/>
        <end position="1102"/>
    </location>
</feature>
<feature type="region of interest" description="Disordered" evidence="7">
    <location>
        <begin position="795"/>
        <end position="827"/>
    </location>
</feature>
<evidence type="ECO:0000313" key="11">
    <source>
        <dbReference type="Proteomes" id="UP001500973"/>
    </source>
</evidence>
<dbReference type="InterPro" id="IPR003838">
    <property type="entry name" value="ABC3_permease_C"/>
</dbReference>
<comment type="subcellular location">
    <subcellularLocation>
        <location evidence="1">Cell membrane</location>
        <topology evidence="1">Multi-pass membrane protein</topology>
    </subcellularLocation>
</comment>
<feature type="transmembrane region" description="Helical" evidence="8">
    <location>
        <begin position="502"/>
        <end position="522"/>
    </location>
</feature>
<evidence type="ECO:0000313" key="10">
    <source>
        <dbReference type="EMBL" id="GAA1413704.1"/>
    </source>
</evidence>
<dbReference type="Pfam" id="PF02687">
    <property type="entry name" value="FtsX"/>
    <property type="match status" value="1"/>
</dbReference>
<gene>
    <name evidence="10" type="ORF">GCM10009601_00060</name>
</gene>
<keyword evidence="2" id="KW-1003">Cell membrane</keyword>
<dbReference type="InterPro" id="IPR050250">
    <property type="entry name" value="Macrolide_Exporter_MacB"/>
</dbReference>
<feature type="domain" description="ABC3 transporter permease C-terminal" evidence="9">
    <location>
        <begin position="986"/>
        <end position="1103"/>
    </location>
</feature>
<organism evidence="10 11">
    <name type="scientific">Streptomyces thermospinosisporus</name>
    <dbReference type="NCBI Taxonomy" id="161482"/>
    <lineage>
        <taxon>Bacteria</taxon>
        <taxon>Bacillati</taxon>
        <taxon>Actinomycetota</taxon>
        <taxon>Actinomycetes</taxon>
        <taxon>Kitasatosporales</taxon>
        <taxon>Streptomycetaceae</taxon>
        <taxon>Streptomyces</taxon>
    </lineage>
</organism>